<dbReference type="PANTHER" id="PTHR43004">
    <property type="entry name" value="TRK SYSTEM POTASSIUM UPTAKE PROTEIN"/>
    <property type="match status" value="1"/>
</dbReference>
<dbReference type="PRINTS" id="PR00420">
    <property type="entry name" value="RNGMNOXGNASE"/>
</dbReference>
<evidence type="ECO:0000256" key="1">
    <source>
        <dbReference type="ARBA" id="ARBA00001974"/>
    </source>
</evidence>
<evidence type="ECO:0000256" key="2">
    <source>
        <dbReference type="ARBA" id="ARBA00022630"/>
    </source>
</evidence>
<comment type="cofactor">
    <cofactor evidence="1">
        <name>FAD</name>
        <dbReference type="ChEBI" id="CHEBI:57692"/>
    </cofactor>
</comment>
<proteinExistence type="predicted"/>
<dbReference type="OrthoDB" id="2690153at2759"/>
<dbReference type="Proteomes" id="UP000186601">
    <property type="component" value="Unassembled WGS sequence"/>
</dbReference>
<dbReference type="InterPro" id="IPR036188">
    <property type="entry name" value="FAD/NAD-bd_sf"/>
</dbReference>
<dbReference type="GO" id="GO:0071949">
    <property type="term" value="F:FAD binding"/>
    <property type="evidence" value="ECO:0007669"/>
    <property type="project" value="InterPro"/>
</dbReference>
<dbReference type="EMBL" id="MLYV02000185">
    <property type="protein sequence ID" value="PSS32214.1"/>
    <property type="molecule type" value="Genomic_DNA"/>
</dbReference>
<reference evidence="6 7" key="1">
    <citation type="submission" date="2018-02" db="EMBL/GenBank/DDBJ databases">
        <title>Genome sequence of the basidiomycete white-rot fungus Phlebia centrifuga.</title>
        <authorList>
            <person name="Granchi Z."/>
            <person name="Peng M."/>
            <person name="de Vries R.P."/>
            <person name="Hilden K."/>
            <person name="Makela M.R."/>
            <person name="Grigoriev I."/>
            <person name="Riley R."/>
        </authorList>
    </citation>
    <scope>NUCLEOTIDE SEQUENCE [LARGE SCALE GENOMIC DNA]</scope>
    <source>
        <strain evidence="6 7">FBCC195</strain>
    </source>
</reference>
<dbReference type="InterPro" id="IPR002938">
    <property type="entry name" value="FAD-bd"/>
</dbReference>
<keyword evidence="7" id="KW-1185">Reference proteome</keyword>
<dbReference type="Gene3D" id="3.30.70.2450">
    <property type="match status" value="1"/>
</dbReference>
<keyword evidence="4" id="KW-0560">Oxidoreductase</keyword>
<dbReference type="Gene3D" id="3.50.50.60">
    <property type="entry name" value="FAD/NAD(P)-binding domain"/>
    <property type="match status" value="1"/>
</dbReference>
<sequence length="445" mass="47898">MSSLPHRTDVLIVGAGPSGLAAALSLHKHGCTDITVVDCITAGENTSRAITLHAATLEALEEVGCADPLASICIKAGGGKIWNGQRFQRLGDFTTLAPYTKFPFLGLLPQHVTERVLGERLRQEGINVHRPFKVIDLKVNELDSNVTDAIFEDGQVVQARYIIGADGSRSIVRQVAGIHYADPDGDGMTGEGPLKQVVLADVVFSTPPPAEPNELFFVLTSGNFFICIPMPASSYDGQNVWRIGFGIPKGVPPQSPPTEYLQGLLDAYGPACIPSSAMPDRVPLKIEKTVWSTRFRTHSAIADTPFTRLSGTGGVIVLIGDAAHLHPPTGGQGMNLGLRDSIFLGPVLAEHLKQSANAPTTSKERAQVDEPLKNWAAVRHAQALKVIALAKSTLAAFSWKDEITWYFGIIPINWAKVRNFGMWVSGITGYTVKATPWKLSGLANR</sequence>
<protein>
    <recommendedName>
        <fullName evidence="5">FAD-binding domain-containing protein</fullName>
    </recommendedName>
</protein>
<dbReference type="InterPro" id="IPR050641">
    <property type="entry name" value="RIFMO-like"/>
</dbReference>
<keyword evidence="3" id="KW-0274">FAD</keyword>
<dbReference type="SUPFAM" id="SSF51905">
    <property type="entry name" value="FAD/NAD(P)-binding domain"/>
    <property type="match status" value="1"/>
</dbReference>
<dbReference type="AlphaFoldDB" id="A0A2R6RQC6"/>
<dbReference type="GO" id="GO:0016709">
    <property type="term" value="F:oxidoreductase activity, acting on paired donors, with incorporation or reduction of molecular oxygen, NAD(P)H as one donor, and incorporation of one atom of oxygen"/>
    <property type="evidence" value="ECO:0007669"/>
    <property type="project" value="UniProtKB-ARBA"/>
</dbReference>
<gene>
    <name evidence="6" type="ORF">PHLCEN_2v2025</name>
</gene>
<evidence type="ECO:0000256" key="4">
    <source>
        <dbReference type="ARBA" id="ARBA00023002"/>
    </source>
</evidence>
<evidence type="ECO:0000313" key="6">
    <source>
        <dbReference type="EMBL" id="PSS32214.1"/>
    </source>
</evidence>
<name>A0A2R6RQC6_9APHY</name>
<organism evidence="6 7">
    <name type="scientific">Hermanssonia centrifuga</name>
    <dbReference type="NCBI Taxonomy" id="98765"/>
    <lineage>
        <taxon>Eukaryota</taxon>
        <taxon>Fungi</taxon>
        <taxon>Dikarya</taxon>
        <taxon>Basidiomycota</taxon>
        <taxon>Agaricomycotina</taxon>
        <taxon>Agaricomycetes</taxon>
        <taxon>Polyporales</taxon>
        <taxon>Meruliaceae</taxon>
        <taxon>Hermanssonia</taxon>
    </lineage>
</organism>
<accession>A0A2R6RQC6</accession>
<dbReference type="STRING" id="98765.A0A2R6RQC6"/>
<comment type="caution">
    <text evidence="6">The sequence shown here is derived from an EMBL/GenBank/DDBJ whole genome shotgun (WGS) entry which is preliminary data.</text>
</comment>
<dbReference type="PANTHER" id="PTHR43004:SF19">
    <property type="entry name" value="BINDING MONOOXYGENASE, PUTATIVE (JCVI)-RELATED"/>
    <property type="match status" value="1"/>
</dbReference>
<evidence type="ECO:0000259" key="5">
    <source>
        <dbReference type="Pfam" id="PF01494"/>
    </source>
</evidence>
<keyword evidence="2" id="KW-0285">Flavoprotein</keyword>
<feature type="domain" description="FAD-binding" evidence="5">
    <location>
        <begin position="7"/>
        <end position="358"/>
    </location>
</feature>
<dbReference type="Pfam" id="PF01494">
    <property type="entry name" value="FAD_binding_3"/>
    <property type="match status" value="1"/>
</dbReference>
<evidence type="ECO:0000313" key="7">
    <source>
        <dbReference type="Proteomes" id="UP000186601"/>
    </source>
</evidence>
<evidence type="ECO:0000256" key="3">
    <source>
        <dbReference type="ARBA" id="ARBA00022827"/>
    </source>
</evidence>